<dbReference type="SMART" id="SM00861">
    <property type="entry name" value="Transket_pyr"/>
    <property type="match status" value="1"/>
</dbReference>
<evidence type="ECO:0000259" key="5">
    <source>
        <dbReference type="SMART" id="SM00861"/>
    </source>
</evidence>
<reference evidence="6 7" key="1">
    <citation type="submission" date="2022-12" db="EMBL/GenBank/DDBJ databases">
        <title>Metagenome assembled genome from gulf of manar.</title>
        <authorList>
            <person name="Kohli P."/>
            <person name="Pk S."/>
            <person name="Venkata Ramana C."/>
            <person name="Sasikala C."/>
        </authorList>
    </citation>
    <scope>NUCLEOTIDE SEQUENCE [LARGE SCALE GENOMIC DNA]</scope>
    <source>
        <strain evidence="6">JB008</strain>
    </source>
</reference>
<dbReference type="InterPro" id="IPR033248">
    <property type="entry name" value="Transketolase_C"/>
</dbReference>
<comment type="cofactor">
    <cofactor evidence="1">
        <name>Mn(2+)</name>
        <dbReference type="ChEBI" id="CHEBI:29035"/>
    </cofactor>
</comment>
<dbReference type="InterPro" id="IPR009014">
    <property type="entry name" value="Transketo_C/PFOR_II"/>
</dbReference>
<dbReference type="Pfam" id="PF02780">
    <property type="entry name" value="Transketolase_C"/>
    <property type="match status" value="1"/>
</dbReference>
<dbReference type="Pfam" id="PF02779">
    <property type="entry name" value="Transket_pyr"/>
    <property type="match status" value="1"/>
</dbReference>
<evidence type="ECO:0000256" key="4">
    <source>
        <dbReference type="ARBA" id="ARBA00007131"/>
    </source>
</evidence>
<evidence type="ECO:0000313" key="6">
    <source>
        <dbReference type="EMBL" id="MDC7225147.1"/>
    </source>
</evidence>
<dbReference type="Proteomes" id="UP001221217">
    <property type="component" value="Unassembled WGS sequence"/>
</dbReference>
<sequence>MKTSDMFQTDRKLLKKGIYKLLEIKDSDIRLLTLMQGVKAVDRGIHSGGALSAILPLTAVYYGGYIDYDLKDPSRVGQDMFILSKGHAVAAMASVYTDLGFFKSELLENSRSVESLLNGHPGPLLPGVHIATGPLGQGIAAAQGLAMAGKSQSNFNVFAITGDGELQEGVVWEAIMHAPQARLDNLCMLVDKNEGQLDNHTKLLFSMDNIPGQIESFGWRTFEVDGTSYSSVCAALDQFQNAPKDGRPTAIICNSTKGFGSFSSDLNRHKITLGEDEYLNEKTLQENRRDVRMNSFLQFAEELKQAGKDDVLNELKNRARYMNLEIKKDFVSGITAVPFAGKVPARNKKINYNPADIPAYTADEKVAASDVIKSCMKVFAKDNRVVSVDSDLGSTSGLEAGISSIDESRAINIGIAESNMMCVGESYAALGYNAWVSTFCPFFDWKVLRRIAISQQERVEAIASPDGWLSKGHGLDLTFLATAPNFETKTNGATHMGNDDTIVYGGIGGLNIIDVSCPNQQVAIMKWIMEGNKGLNYVRIMRAASGVLYPAGIDFEYGKAYQPYGNGASDVNFVSSGRGVHEAIAAAELLKKKDIEVSVYDMPSFDEKTITELLSSKGLTVIAEQNNGFIYEQLGRLILKTGDTGLLKNCVAVNANDKEGNFHYIHSATYDQLLDKYQLTPKDLATTAENNLKG</sequence>
<dbReference type="PANTHER" id="PTHR43825">
    <property type="entry name" value="PYRUVATE DEHYDROGENASE E1 COMPONENT"/>
    <property type="match status" value="1"/>
</dbReference>
<dbReference type="InterPro" id="IPR005475">
    <property type="entry name" value="Transketolase-like_Pyr-bd"/>
</dbReference>
<evidence type="ECO:0000256" key="1">
    <source>
        <dbReference type="ARBA" id="ARBA00001936"/>
    </source>
</evidence>
<feature type="domain" description="Transketolase-like pyrimidine-binding" evidence="5">
    <location>
        <begin position="366"/>
        <end position="547"/>
    </location>
</feature>
<dbReference type="SUPFAM" id="SSF52922">
    <property type="entry name" value="TK C-terminal domain-like"/>
    <property type="match status" value="1"/>
</dbReference>
<evidence type="ECO:0000256" key="3">
    <source>
        <dbReference type="ARBA" id="ARBA00001964"/>
    </source>
</evidence>
<dbReference type="PANTHER" id="PTHR43825:SF1">
    <property type="entry name" value="TRANSKETOLASE-LIKE PYRIMIDINE-BINDING DOMAIN-CONTAINING PROTEIN"/>
    <property type="match status" value="1"/>
</dbReference>
<comment type="cofactor">
    <cofactor evidence="3">
        <name>thiamine diphosphate</name>
        <dbReference type="ChEBI" id="CHEBI:58937"/>
    </cofactor>
</comment>
<dbReference type="InterPro" id="IPR005474">
    <property type="entry name" value="Transketolase_N"/>
</dbReference>
<gene>
    <name evidence="6" type="ORF">PQJ61_00110</name>
</gene>
<dbReference type="EMBL" id="JAQQAL010000002">
    <property type="protein sequence ID" value="MDC7225147.1"/>
    <property type="molecule type" value="Genomic_DNA"/>
</dbReference>
<dbReference type="Gene3D" id="3.40.50.920">
    <property type="match status" value="1"/>
</dbReference>
<dbReference type="Gene3D" id="3.40.50.970">
    <property type="match status" value="2"/>
</dbReference>
<dbReference type="InterPro" id="IPR029061">
    <property type="entry name" value="THDP-binding"/>
</dbReference>
<name>A0AAJ1ICE5_9SPIO</name>
<accession>A0AAJ1ICE5</accession>
<dbReference type="AlphaFoldDB" id="A0AAJ1ICE5"/>
<dbReference type="GO" id="GO:0005737">
    <property type="term" value="C:cytoplasm"/>
    <property type="evidence" value="ECO:0007669"/>
    <property type="project" value="UniProtKB-ARBA"/>
</dbReference>
<comment type="similarity">
    <text evidence="4">Belongs to the transketolase family.</text>
</comment>
<dbReference type="Pfam" id="PF00456">
    <property type="entry name" value="Transketolase_N"/>
    <property type="match status" value="1"/>
</dbReference>
<proteinExistence type="inferred from homology"/>
<comment type="cofactor">
    <cofactor evidence="2">
        <name>Mg(2+)</name>
        <dbReference type="ChEBI" id="CHEBI:18420"/>
    </cofactor>
</comment>
<protein>
    <submittedName>
        <fullName evidence="6">Transketolase C-terminal domain-containing protein</fullName>
    </submittedName>
</protein>
<evidence type="ECO:0000256" key="2">
    <source>
        <dbReference type="ARBA" id="ARBA00001946"/>
    </source>
</evidence>
<dbReference type="SUPFAM" id="SSF52518">
    <property type="entry name" value="Thiamin diphosphate-binding fold (THDP-binding)"/>
    <property type="match status" value="2"/>
</dbReference>
<organism evidence="6 7">
    <name type="scientific">Candidatus Thalassospirochaeta sargassi</name>
    <dbReference type="NCBI Taxonomy" id="3119039"/>
    <lineage>
        <taxon>Bacteria</taxon>
        <taxon>Pseudomonadati</taxon>
        <taxon>Spirochaetota</taxon>
        <taxon>Spirochaetia</taxon>
        <taxon>Spirochaetales</taxon>
        <taxon>Spirochaetaceae</taxon>
        <taxon>Candidatus Thalassospirochaeta</taxon>
    </lineage>
</organism>
<comment type="caution">
    <text evidence="6">The sequence shown here is derived from an EMBL/GenBank/DDBJ whole genome shotgun (WGS) entry which is preliminary data.</text>
</comment>
<dbReference type="InterPro" id="IPR051157">
    <property type="entry name" value="PDH/Transketolase"/>
</dbReference>
<evidence type="ECO:0000313" key="7">
    <source>
        <dbReference type="Proteomes" id="UP001221217"/>
    </source>
</evidence>